<dbReference type="PANTHER" id="PTHR33881:SF17">
    <property type="entry name" value="EGF-LIKE DOMAIN-CONTAINING PROTEIN"/>
    <property type="match status" value="1"/>
</dbReference>
<evidence type="ECO:0000313" key="3">
    <source>
        <dbReference type="Proteomes" id="UP000436088"/>
    </source>
</evidence>
<comment type="caution">
    <text evidence="2">The sequence shown here is derived from an EMBL/GenBank/DDBJ whole genome shotgun (WGS) entry which is preliminary data.</text>
</comment>
<feature type="region of interest" description="Disordered" evidence="1">
    <location>
        <begin position="1"/>
        <end position="37"/>
    </location>
</feature>
<organism evidence="2 3">
    <name type="scientific">Hibiscus syriacus</name>
    <name type="common">Rose of Sharon</name>
    <dbReference type="NCBI Taxonomy" id="106335"/>
    <lineage>
        <taxon>Eukaryota</taxon>
        <taxon>Viridiplantae</taxon>
        <taxon>Streptophyta</taxon>
        <taxon>Embryophyta</taxon>
        <taxon>Tracheophyta</taxon>
        <taxon>Spermatophyta</taxon>
        <taxon>Magnoliopsida</taxon>
        <taxon>eudicotyledons</taxon>
        <taxon>Gunneridae</taxon>
        <taxon>Pentapetalae</taxon>
        <taxon>rosids</taxon>
        <taxon>malvids</taxon>
        <taxon>Malvales</taxon>
        <taxon>Malvaceae</taxon>
        <taxon>Malvoideae</taxon>
        <taxon>Hibiscus</taxon>
    </lineage>
</organism>
<accession>A0A6A2YTT6</accession>
<name>A0A6A2YTT6_HIBSY</name>
<keyword evidence="3" id="KW-1185">Reference proteome</keyword>
<proteinExistence type="predicted"/>
<reference evidence="2" key="1">
    <citation type="submission" date="2019-09" db="EMBL/GenBank/DDBJ databases">
        <title>Draft genome information of white flower Hibiscus syriacus.</title>
        <authorList>
            <person name="Kim Y.-M."/>
        </authorList>
    </citation>
    <scope>NUCLEOTIDE SEQUENCE [LARGE SCALE GENOMIC DNA]</scope>
    <source>
        <strain evidence="2">YM2019G1</strain>
    </source>
</reference>
<evidence type="ECO:0000256" key="1">
    <source>
        <dbReference type="SAM" id="MobiDB-lite"/>
    </source>
</evidence>
<dbReference type="PANTHER" id="PTHR33881">
    <property type="entry name" value="NEUROGENIC LOCUS NOTCH-LIKE PROTEIN"/>
    <property type="match status" value="1"/>
</dbReference>
<dbReference type="Proteomes" id="UP000436088">
    <property type="component" value="Unassembled WGS sequence"/>
</dbReference>
<sequence length="128" mass="13481">MPVTSSVPSPYHPASFPTASTLSSDCGPGSPSPPTLPRPEFNLTDPCSYTWCGDGSCKTNGNSYECDCNADSDNFLNATALPCFKECSLGADCHHLGTPPPSDQSSSPIKDSWTLLILGALFLPLIQL</sequence>
<gene>
    <name evidence="2" type="ORF">F3Y22_tig00111234pilonHSYRG00106</name>
</gene>
<evidence type="ECO:0000313" key="2">
    <source>
        <dbReference type="EMBL" id="KAE8682871.1"/>
    </source>
</evidence>
<dbReference type="AlphaFoldDB" id="A0A6A2YTT6"/>
<dbReference type="EMBL" id="VEPZ02001277">
    <property type="protein sequence ID" value="KAE8682871.1"/>
    <property type="molecule type" value="Genomic_DNA"/>
</dbReference>
<protein>
    <submittedName>
        <fullName evidence="2">Uncharacterized protein</fullName>
    </submittedName>
</protein>